<dbReference type="Proteomes" id="UP000092666">
    <property type="component" value="Unassembled WGS sequence"/>
</dbReference>
<feature type="compositionally biased region" description="Low complexity" evidence="1">
    <location>
        <begin position="142"/>
        <end position="153"/>
    </location>
</feature>
<evidence type="ECO:0000313" key="3">
    <source>
        <dbReference type="Proteomes" id="UP000092666"/>
    </source>
</evidence>
<keyword evidence="3" id="KW-1185">Reference proteome</keyword>
<evidence type="ECO:0000313" key="2">
    <source>
        <dbReference type="EMBL" id="OCF30907.1"/>
    </source>
</evidence>
<accession>A0A1B9GIT0</accession>
<protein>
    <submittedName>
        <fullName evidence="2">Uncharacterized protein</fullName>
    </submittedName>
</protein>
<proteinExistence type="predicted"/>
<feature type="compositionally biased region" description="Polar residues" evidence="1">
    <location>
        <begin position="112"/>
        <end position="141"/>
    </location>
</feature>
<name>A0A1B9GIT0_9TREE</name>
<feature type="region of interest" description="Disordered" evidence="1">
    <location>
        <begin position="111"/>
        <end position="181"/>
    </location>
</feature>
<sequence>MSAPDPSALSTTSTNRAVRTYIISEFSRIAEGLTAQLRPGTSFSDLLSDTQTGIARTAAELIKREVISATGVEDPGDAAELQMKRQLAQEASTMTVDDSLIESMIHEARTAEGTQTNLQSEGTGFNQDTVMTGTEPETNLTAPSAASASGAASTCQAPRDRKIAVPGRKWRERVPKQDQGE</sequence>
<reference evidence="2 3" key="1">
    <citation type="submission" date="2013-07" db="EMBL/GenBank/DDBJ databases">
        <title>The Genome Sequence of Cryptococcus heveanensis BCC8398.</title>
        <authorList>
            <consortium name="The Broad Institute Genome Sequencing Platform"/>
            <person name="Cuomo C."/>
            <person name="Litvintseva A."/>
            <person name="Chen Y."/>
            <person name="Heitman J."/>
            <person name="Sun S."/>
            <person name="Springer D."/>
            <person name="Dromer F."/>
            <person name="Young S.K."/>
            <person name="Zeng Q."/>
            <person name="Gargeya S."/>
            <person name="Fitzgerald M."/>
            <person name="Abouelleil A."/>
            <person name="Alvarado L."/>
            <person name="Berlin A.M."/>
            <person name="Chapman S.B."/>
            <person name="Dewar J."/>
            <person name="Goldberg J."/>
            <person name="Griggs A."/>
            <person name="Gujja S."/>
            <person name="Hansen M."/>
            <person name="Howarth C."/>
            <person name="Imamovic A."/>
            <person name="Larimer J."/>
            <person name="McCowan C."/>
            <person name="Murphy C."/>
            <person name="Pearson M."/>
            <person name="Priest M."/>
            <person name="Roberts A."/>
            <person name="Saif S."/>
            <person name="Shea T."/>
            <person name="Sykes S."/>
            <person name="Wortman J."/>
            <person name="Nusbaum C."/>
            <person name="Birren B."/>
        </authorList>
    </citation>
    <scope>NUCLEOTIDE SEQUENCE [LARGE SCALE GENOMIC DNA]</scope>
    <source>
        <strain evidence="2 3">BCC8398</strain>
    </source>
</reference>
<reference evidence="3" key="2">
    <citation type="submission" date="2013-12" db="EMBL/GenBank/DDBJ databases">
        <title>Evolution of pathogenesis and genome organization in the Tremellales.</title>
        <authorList>
            <person name="Cuomo C."/>
            <person name="Litvintseva A."/>
            <person name="Heitman J."/>
            <person name="Chen Y."/>
            <person name="Sun S."/>
            <person name="Springer D."/>
            <person name="Dromer F."/>
            <person name="Young S."/>
            <person name="Zeng Q."/>
            <person name="Chapman S."/>
            <person name="Gujja S."/>
            <person name="Saif S."/>
            <person name="Birren B."/>
        </authorList>
    </citation>
    <scope>NUCLEOTIDE SEQUENCE [LARGE SCALE GENOMIC DNA]</scope>
    <source>
        <strain evidence="3">BCC8398</strain>
    </source>
</reference>
<feature type="compositionally biased region" description="Basic and acidic residues" evidence="1">
    <location>
        <begin position="172"/>
        <end position="181"/>
    </location>
</feature>
<organism evidence="2 3">
    <name type="scientific">Kwoniella heveanensis BCC8398</name>
    <dbReference type="NCBI Taxonomy" id="1296120"/>
    <lineage>
        <taxon>Eukaryota</taxon>
        <taxon>Fungi</taxon>
        <taxon>Dikarya</taxon>
        <taxon>Basidiomycota</taxon>
        <taxon>Agaricomycotina</taxon>
        <taxon>Tremellomycetes</taxon>
        <taxon>Tremellales</taxon>
        <taxon>Cryptococcaceae</taxon>
        <taxon>Kwoniella</taxon>
    </lineage>
</organism>
<gene>
    <name evidence="2" type="ORF">I316_07432</name>
</gene>
<dbReference type="AlphaFoldDB" id="A0A1B9GIT0"/>
<evidence type="ECO:0000256" key="1">
    <source>
        <dbReference type="SAM" id="MobiDB-lite"/>
    </source>
</evidence>
<dbReference type="EMBL" id="KI669514">
    <property type="protein sequence ID" value="OCF30907.1"/>
    <property type="molecule type" value="Genomic_DNA"/>
</dbReference>